<evidence type="ECO:0000313" key="3">
    <source>
        <dbReference type="Proteomes" id="UP000241639"/>
    </source>
</evidence>
<sequence length="337" mass="37748">MHKGILLFVAVLIGLMIVLPASLVSIQTDGGRDAQEREKPLLSEGPDVKVYLTEEKKVVDVPLEAYIRGVVAAEMPAEFHTEALKAQALAARTYIVDRMQRGNFSDMEAMGEEAAAAQVSDTVQHQAYLPDEQLREKWKNQYQQYSQKVNEAVQATQGKVIMYDGKPIYAAFFSTSNGLTENAEDYFEESYPYLRSVDSSWDEESPKYLDEKKVSVSDLLQKLQEKTGKKVAVSAASGSGWMEVKKRTEGERVATVRVGDQDFTGRQVREALDLASSDFEWSIDENEITFRTKGYGHGVGMSQWGANLMAQQEKTAEEIIAHYYRGVDITAVEQDEE</sequence>
<dbReference type="EMBL" id="PZZP01000002">
    <property type="protein sequence ID" value="PTM56734.1"/>
    <property type="molecule type" value="Genomic_DNA"/>
</dbReference>
<keyword evidence="3" id="KW-1185">Reference proteome</keyword>
<organism evidence="2 3">
    <name type="scientific">Desmospora activa DSM 45169</name>
    <dbReference type="NCBI Taxonomy" id="1121389"/>
    <lineage>
        <taxon>Bacteria</taxon>
        <taxon>Bacillati</taxon>
        <taxon>Bacillota</taxon>
        <taxon>Bacilli</taxon>
        <taxon>Bacillales</taxon>
        <taxon>Thermoactinomycetaceae</taxon>
        <taxon>Desmospora</taxon>
    </lineage>
</organism>
<dbReference type="AlphaFoldDB" id="A0A2T4Z4B6"/>
<evidence type="ECO:0000259" key="1">
    <source>
        <dbReference type="Pfam" id="PF08486"/>
    </source>
</evidence>
<dbReference type="NCBIfam" id="TIGR02870">
    <property type="entry name" value="spore_II_D"/>
    <property type="match status" value="1"/>
</dbReference>
<gene>
    <name evidence="2" type="ORF">C8J48_3059</name>
</gene>
<dbReference type="GO" id="GO:0030288">
    <property type="term" value="C:outer membrane-bounded periplasmic space"/>
    <property type="evidence" value="ECO:0007669"/>
    <property type="project" value="TreeGrafter"/>
</dbReference>
<evidence type="ECO:0000313" key="2">
    <source>
        <dbReference type="EMBL" id="PTM56734.1"/>
    </source>
</evidence>
<dbReference type="InterPro" id="IPR051922">
    <property type="entry name" value="Bact_Sporulation_Assoc"/>
</dbReference>
<dbReference type="InterPro" id="IPR013693">
    <property type="entry name" value="SpoIID/LytB_N"/>
</dbReference>
<dbReference type="GO" id="GO:0030435">
    <property type="term" value="P:sporulation resulting in formation of a cellular spore"/>
    <property type="evidence" value="ECO:0007669"/>
    <property type="project" value="InterPro"/>
</dbReference>
<dbReference type="Pfam" id="PF08486">
    <property type="entry name" value="SpoIID"/>
    <property type="match status" value="1"/>
</dbReference>
<name>A0A2T4Z4B6_9BACL</name>
<comment type="caution">
    <text evidence="2">The sequence shown here is derived from an EMBL/GenBank/DDBJ whole genome shotgun (WGS) entry which is preliminary data.</text>
</comment>
<dbReference type="PANTHER" id="PTHR30032:SF4">
    <property type="entry name" value="AMIDASE ENHANCER"/>
    <property type="match status" value="1"/>
</dbReference>
<feature type="domain" description="Sporulation stage II protein D amidase enhancer LytB N-terminal" evidence="1">
    <location>
        <begin position="54"/>
        <end position="163"/>
    </location>
</feature>
<reference evidence="2 3" key="1">
    <citation type="submission" date="2018-04" db="EMBL/GenBank/DDBJ databases">
        <title>Genomic Encyclopedia of Archaeal and Bacterial Type Strains, Phase II (KMG-II): from individual species to whole genera.</title>
        <authorList>
            <person name="Goeker M."/>
        </authorList>
    </citation>
    <scope>NUCLEOTIDE SEQUENCE [LARGE SCALE GENOMIC DNA]</scope>
    <source>
        <strain evidence="2 3">DSM 45169</strain>
    </source>
</reference>
<accession>A0A2T4Z4B6</accession>
<dbReference type="OrthoDB" id="9794671at2"/>
<protein>
    <submittedName>
        <fullName evidence="2">Stage II sporulation protein D</fullName>
    </submittedName>
</protein>
<dbReference type="RefSeq" id="WP_107728040.1">
    <property type="nucleotide sequence ID" value="NZ_PZZP01000002.1"/>
</dbReference>
<dbReference type="InterPro" id="IPR013486">
    <property type="entry name" value="SpoIID/LytB"/>
</dbReference>
<dbReference type="NCBIfam" id="TIGR02669">
    <property type="entry name" value="SpoIID_LytB"/>
    <property type="match status" value="1"/>
</dbReference>
<dbReference type="PANTHER" id="PTHR30032">
    <property type="entry name" value="N-ACETYLMURAMOYL-L-ALANINE AMIDASE-RELATED"/>
    <property type="match status" value="1"/>
</dbReference>
<dbReference type="Proteomes" id="UP000241639">
    <property type="component" value="Unassembled WGS sequence"/>
</dbReference>
<dbReference type="InterPro" id="IPR014225">
    <property type="entry name" value="Spore_II_D_firmicutes"/>
</dbReference>
<proteinExistence type="predicted"/>